<keyword evidence="5" id="KW-0998">Cell outer membrane</keyword>
<dbReference type="OrthoDB" id="5290976at2"/>
<comment type="similarity">
    <text evidence="2">Belongs to the MipA/OmpV family.</text>
</comment>
<name>A0A4R6R6A5_9BURK</name>
<dbReference type="EMBL" id="SNXW01000008">
    <property type="protein sequence ID" value="TDP81314.1"/>
    <property type="molecule type" value="Genomic_DNA"/>
</dbReference>
<keyword evidence="3 6" id="KW-0732">Signal</keyword>
<dbReference type="PANTHER" id="PTHR38776:SF1">
    <property type="entry name" value="MLTA-INTERACTING PROTEIN-RELATED"/>
    <property type="match status" value="1"/>
</dbReference>
<comment type="caution">
    <text evidence="7">The sequence shown here is derived from an EMBL/GenBank/DDBJ whole genome shotgun (WGS) entry which is preliminary data.</text>
</comment>
<evidence type="ECO:0000256" key="3">
    <source>
        <dbReference type="ARBA" id="ARBA00022729"/>
    </source>
</evidence>
<reference evidence="7 8" key="1">
    <citation type="submission" date="2019-03" db="EMBL/GenBank/DDBJ databases">
        <title>Genomic Encyclopedia of Type Strains, Phase IV (KMG-IV): sequencing the most valuable type-strain genomes for metagenomic binning, comparative biology and taxonomic classification.</title>
        <authorList>
            <person name="Goeker M."/>
        </authorList>
    </citation>
    <scope>NUCLEOTIDE SEQUENCE [LARGE SCALE GENOMIC DNA]</scope>
    <source>
        <strain evidence="7 8">DSM 11901</strain>
    </source>
</reference>
<evidence type="ECO:0000256" key="6">
    <source>
        <dbReference type="SAM" id="SignalP"/>
    </source>
</evidence>
<keyword evidence="4" id="KW-0472">Membrane</keyword>
<evidence type="ECO:0000313" key="7">
    <source>
        <dbReference type="EMBL" id="TDP81314.1"/>
    </source>
</evidence>
<dbReference type="AlphaFoldDB" id="A0A4R6R6A5"/>
<feature type="signal peptide" evidence="6">
    <location>
        <begin position="1"/>
        <end position="33"/>
    </location>
</feature>
<dbReference type="RefSeq" id="WP_133610261.1">
    <property type="nucleotide sequence ID" value="NZ_SNXW01000008.1"/>
</dbReference>
<dbReference type="Pfam" id="PF06629">
    <property type="entry name" value="MipA"/>
    <property type="match status" value="1"/>
</dbReference>
<dbReference type="InterPro" id="IPR010583">
    <property type="entry name" value="MipA"/>
</dbReference>
<evidence type="ECO:0000313" key="8">
    <source>
        <dbReference type="Proteomes" id="UP000294593"/>
    </source>
</evidence>
<accession>A0A4R6R6A5</accession>
<evidence type="ECO:0000256" key="1">
    <source>
        <dbReference type="ARBA" id="ARBA00004442"/>
    </source>
</evidence>
<sequence>MPLPTLPTLSHRPLITSLILACGTLCASGAARAQADPGEVGPQPLWEVGAVGVGVSQQAYPGSDHQVRRGLVLPYFFYRGKVLRADRDTTGLRAIKTDTYELDLGVAGAFGSSSDKIEARRGMPDLGTLIEFGPRLRWNLGAGPGGGSWRAVLPLRGVFDLSDRGAHRGMSLEPELQFRRRADAGWNYTASVGAIFADQRLARTFYEVEPAYIRADRPAYEARAGLVAWRVGAFATHKIDRDWRVFGFARMDTVAGAANRDSPLVRRQTGFTAGMGVSWTWLRSDALAQD</sequence>
<feature type="chain" id="PRO_5020777273" evidence="6">
    <location>
        <begin position="34"/>
        <end position="290"/>
    </location>
</feature>
<evidence type="ECO:0000256" key="5">
    <source>
        <dbReference type="ARBA" id="ARBA00023237"/>
    </source>
</evidence>
<protein>
    <submittedName>
        <fullName evidence="7">Outer membrane scaffolding protein for murein synthesis (MipA/OmpV family)</fullName>
    </submittedName>
</protein>
<dbReference type="PANTHER" id="PTHR38776">
    <property type="entry name" value="MLTA-INTERACTING PROTEIN-RELATED"/>
    <property type="match status" value="1"/>
</dbReference>
<evidence type="ECO:0000256" key="2">
    <source>
        <dbReference type="ARBA" id="ARBA00005722"/>
    </source>
</evidence>
<proteinExistence type="inferred from homology"/>
<comment type="subcellular location">
    <subcellularLocation>
        <location evidence="1">Cell outer membrane</location>
    </subcellularLocation>
</comment>
<evidence type="ECO:0000256" key="4">
    <source>
        <dbReference type="ARBA" id="ARBA00023136"/>
    </source>
</evidence>
<keyword evidence="8" id="KW-1185">Reference proteome</keyword>
<dbReference type="GO" id="GO:0009279">
    <property type="term" value="C:cell outer membrane"/>
    <property type="evidence" value="ECO:0007669"/>
    <property type="project" value="UniProtKB-SubCell"/>
</dbReference>
<dbReference type="Proteomes" id="UP000294593">
    <property type="component" value="Unassembled WGS sequence"/>
</dbReference>
<gene>
    <name evidence="7" type="ORF">EV672_10899</name>
</gene>
<organism evidence="7 8">
    <name type="scientific">Aquabacterium commune</name>
    <dbReference type="NCBI Taxonomy" id="70586"/>
    <lineage>
        <taxon>Bacteria</taxon>
        <taxon>Pseudomonadati</taxon>
        <taxon>Pseudomonadota</taxon>
        <taxon>Betaproteobacteria</taxon>
        <taxon>Burkholderiales</taxon>
        <taxon>Aquabacterium</taxon>
    </lineage>
</organism>